<evidence type="ECO:0000256" key="9">
    <source>
        <dbReference type="ARBA" id="ARBA00051239"/>
    </source>
</evidence>
<evidence type="ECO:0000256" key="13">
    <source>
        <dbReference type="ARBA" id="ARBA00077069"/>
    </source>
</evidence>
<evidence type="ECO:0000313" key="19">
    <source>
        <dbReference type="EMBL" id="KAH7510605.1"/>
    </source>
</evidence>
<feature type="transmembrane region" description="Helical" evidence="17">
    <location>
        <begin position="974"/>
        <end position="992"/>
    </location>
</feature>
<dbReference type="Proteomes" id="UP000813462">
    <property type="component" value="Unassembled WGS sequence"/>
</dbReference>
<keyword evidence="17" id="KW-0812">Transmembrane</keyword>
<dbReference type="Gene3D" id="3.40.50.720">
    <property type="entry name" value="NAD(P)-binding Rossmann-like Domain"/>
    <property type="match status" value="1"/>
</dbReference>
<comment type="catalytic activity">
    <reaction evidence="8">
        <text>(E)-sinapaldehyde + NADP(+) + CoA = (E)-sinapoyl-CoA + NADPH + H(+)</text>
        <dbReference type="Rhea" id="RHEA:64656"/>
        <dbReference type="ChEBI" id="CHEBI:15378"/>
        <dbReference type="ChEBI" id="CHEBI:27949"/>
        <dbReference type="ChEBI" id="CHEBI:57287"/>
        <dbReference type="ChEBI" id="CHEBI:57393"/>
        <dbReference type="ChEBI" id="CHEBI:57783"/>
        <dbReference type="ChEBI" id="CHEBI:58349"/>
        <dbReference type="EC" id="1.2.1.44"/>
    </reaction>
    <physiologicalReaction direction="right-to-left" evidence="8">
        <dbReference type="Rhea" id="RHEA:64658"/>
    </physiologicalReaction>
</comment>
<dbReference type="CDD" id="cd08958">
    <property type="entry name" value="FR_SDR_e"/>
    <property type="match status" value="1"/>
</dbReference>
<evidence type="ECO:0000256" key="5">
    <source>
        <dbReference type="ARBA" id="ARBA00023445"/>
    </source>
</evidence>
<feature type="region of interest" description="Disordered" evidence="16">
    <location>
        <begin position="638"/>
        <end position="770"/>
    </location>
</feature>
<dbReference type="InterPro" id="IPR016040">
    <property type="entry name" value="NAD(P)-bd_dom"/>
</dbReference>
<organism evidence="19 20">
    <name type="scientific">Ziziphus jujuba var. spinosa</name>
    <dbReference type="NCBI Taxonomy" id="714518"/>
    <lineage>
        <taxon>Eukaryota</taxon>
        <taxon>Viridiplantae</taxon>
        <taxon>Streptophyta</taxon>
        <taxon>Embryophyta</taxon>
        <taxon>Tracheophyta</taxon>
        <taxon>Spermatophyta</taxon>
        <taxon>Magnoliopsida</taxon>
        <taxon>eudicotyledons</taxon>
        <taxon>Gunneridae</taxon>
        <taxon>Pentapetalae</taxon>
        <taxon>rosids</taxon>
        <taxon>fabids</taxon>
        <taxon>Rosales</taxon>
        <taxon>Rhamnaceae</taxon>
        <taxon>Paliureae</taxon>
        <taxon>Ziziphus</taxon>
    </lineage>
</organism>
<evidence type="ECO:0000256" key="7">
    <source>
        <dbReference type="ARBA" id="ARBA00050640"/>
    </source>
</evidence>
<evidence type="ECO:0000256" key="12">
    <source>
        <dbReference type="ARBA" id="ARBA00075244"/>
    </source>
</evidence>
<feature type="compositionally biased region" description="Basic and acidic residues" evidence="16">
    <location>
        <begin position="742"/>
        <end position="764"/>
    </location>
</feature>
<accession>A0A978U834</accession>
<keyword evidence="17" id="KW-0472">Membrane</keyword>
<dbReference type="GO" id="GO:0009809">
    <property type="term" value="P:lignin biosynthetic process"/>
    <property type="evidence" value="ECO:0007669"/>
    <property type="project" value="UniProtKB-ARBA"/>
</dbReference>
<evidence type="ECO:0000256" key="14">
    <source>
        <dbReference type="ARBA" id="ARBA00081990"/>
    </source>
</evidence>
<dbReference type="SUPFAM" id="SSF51735">
    <property type="entry name" value="NAD(P)-binding Rossmann-fold domains"/>
    <property type="match status" value="1"/>
</dbReference>
<comment type="catalytic activity">
    <reaction evidence="10">
        <text>(E)-coniferaldehyde + NADP(+) + CoA = (E)-feruloyl-CoA + NADPH + H(+)</text>
        <dbReference type="Rhea" id="RHEA:64648"/>
        <dbReference type="ChEBI" id="CHEBI:15378"/>
        <dbReference type="ChEBI" id="CHEBI:16547"/>
        <dbReference type="ChEBI" id="CHEBI:57287"/>
        <dbReference type="ChEBI" id="CHEBI:57783"/>
        <dbReference type="ChEBI" id="CHEBI:58349"/>
        <dbReference type="ChEBI" id="CHEBI:87305"/>
        <dbReference type="EC" id="1.2.1.44"/>
    </reaction>
    <physiologicalReaction direction="right-to-left" evidence="10">
        <dbReference type="Rhea" id="RHEA:64650"/>
    </physiologicalReaction>
</comment>
<feature type="compositionally biased region" description="Basic and acidic residues" evidence="16">
    <location>
        <begin position="690"/>
        <end position="732"/>
    </location>
</feature>
<comment type="caution">
    <text evidence="19">The sequence shown here is derived from an EMBL/GenBank/DDBJ whole genome shotgun (WGS) entry which is preliminary data.</text>
</comment>
<keyword evidence="17" id="KW-1133">Transmembrane helix</keyword>
<proteinExistence type="inferred from homology"/>
<dbReference type="EC" id="1.2.1.44" evidence="11"/>
<comment type="catalytic activity">
    <reaction evidence="9">
        <text>(E)-caffeyl aldehyde + NADP(+) + CoA = (E)-caffeoyl-CoA + NADPH + H(+)</text>
        <dbReference type="Rhea" id="RHEA:74867"/>
        <dbReference type="ChEBI" id="CHEBI:15378"/>
        <dbReference type="ChEBI" id="CHEBI:28323"/>
        <dbReference type="ChEBI" id="CHEBI:57287"/>
        <dbReference type="ChEBI" id="CHEBI:57783"/>
        <dbReference type="ChEBI" id="CHEBI:58349"/>
        <dbReference type="ChEBI" id="CHEBI:87136"/>
    </reaction>
    <physiologicalReaction direction="right-to-left" evidence="9">
        <dbReference type="Rhea" id="RHEA:74869"/>
    </physiologicalReaction>
</comment>
<evidence type="ECO:0000256" key="15">
    <source>
        <dbReference type="ARBA" id="ARBA00082321"/>
    </source>
</evidence>
<dbReference type="PANTHER" id="PTHR10366:SF404">
    <property type="entry name" value="CINNAMOYL-COA REDUCTASE 1"/>
    <property type="match status" value="1"/>
</dbReference>
<dbReference type="InterPro" id="IPR036291">
    <property type="entry name" value="NAD(P)-bd_dom_sf"/>
</dbReference>
<evidence type="ECO:0000313" key="20">
    <source>
        <dbReference type="Proteomes" id="UP000813462"/>
    </source>
</evidence>
<feature type="region of interest" description="Disordered" evidence="16">
    <location>
        <begin position="168"/>
        <end position="369"/>
    </location>
</feature>
<evidence type="ECO:0000256" key="2">
    <source>
        <dbReference type="ARBA" id="ARBA00022857"/>
    </source>
</evidence>
<comment type="catalytic activity">
    <reaction evidence="7">
        <text>(E)-4-coumaraldehyde + NADP(+) + CoA = (E)-4-coumaroyl-CoA + NADPH + H(+)</text>
        <dbReference type="Rhea" id="RHEA:64652"/>
        <dbReference type="ChEBI" id="CHEBI:15378"/>
        <dbReference type="ChEBI" id="CHEBI:28353"/>
        <dbReference type="ChEBI" id="CHEBI:57287"/>
        <dbReference type="ChEBI" id="CHEBI:57783"/>
        <dbReference type="ChEBI" id="CHEBI:58349"/>
        <dbReference type="ChEBI" id="CHEBI:85008"/>
        <dbReference type="EC" id="1.2.1.44"/>
    </reaction>
    <physiologicalReaction direction="right-to-left" evidence="7">
        <dbReference type="Rhea" id="RHEA:64654"/>
    </physiologicalReaction>
</comment>
<feature type="compositionally biased region" description="Basic residues" evidence="16">
    <location>
        <begin position="350"/>
        <end position="360"/>
    </location>
</feature>
<keyword evidence="3" id="KW-0560">Oxidoreductase</keyword>
<dbReference type="Gene3D" id="2.30.30.140">
    <property type="match status" value="1"/>
</dbReference>
<dbReference type="Pfam" id="PF13460">
    <property type="entry name" value="NAD_binding_10"/>
    <property type="match status" value="1"/>
</dbReference>
<dbReference type="AlphaFoldDB" id="A0A978U834"/>
<keyword evidence="4" id="KW-1015">Disulfide bond</keyword>
<evidence type="ECO:0000256" key="16">
    <source>
        <dbReference type="SAM" id="MobiDB-lite"/>
    </source>
</evidence>
<reference evidence="19" key="1">
    <citation type="journal article" date="2021" name="Front. Plant Sci.">
        <title>Chromosome-Scale Genome Assembly for Chinese Sour Jujube and Insights Into Its Genome Evolution and Domestication Signature.</title>
        <authorList>
            <person name="Shen L.-Y."/>
            <person name="Luo H."/>
            <person name="Wang X.-L."/>
            <person name="Wang X.-M."/>
            <person name="Qiu X.-J."/>
            <person name="Liu H."/>
            <person name="Zhou S.-S."/>
            <person name="Jia K.-H."/>
            <person name="Nie S."/>
            <person name="Bao Y.-T."/>
            <person name="Zhang R.-G."/>
            <person name="Yun Q.-Z."/>
            <person name="Chai Y.-H."/>
            <person name="Lu J.-Y."/>
            <person name="Li Y."/>
            <person name="Zhao S.-W."/>
            <person name="Mao J.-F."/>
            <person name="Jia S.-G."/>
            <person name="Mao Y.-M."/>
        </authorList>
    </citation>
    <scope>NUCLEOTIDE SEQUENCE</scope>
    <source>
        <strain evidence="19">AT0</strain>
        <tissue evidence="19">Leaf</tissue>
    </source>
</reference>
<evidence type="ECO:0000256" key="1">
    <source>
        <dbReference type="ARBA" id="ARBA00004928"/>
    </source>
</evidence>
<gene>
    <name evidence="19" type="ORF">FEM48_ZijujUnG0108400</name>
</gene>
<evidence type="ECO:0000256" key="6">
    <source>
        <dbReference type="ARBA" id="ARBA00050514"/>
    </source>
</evidence>
<dbReference type="Pfam" id="PF20168">
    <property type="entry name" value="PDS5"/>
    <property type="match status" value="1"/>
</dbReference>
<dbReference type="CDD" id="cd20404">
    <property type="entry name" value="Tudor_Agenet_AtEML-like"/>
    <property type="match status" value="1"/>
</dbReference>
<keyword evidence="2" id="KW-0521">NADP</keyword>
<dbReference type="GO" id="GO:0016616">
    <property type="term" value="F:oxidoreductase activity, acting on the CH-OH group of donors, NAD or NADP as acceptor"/>
    <property type="evidence" value="ECO:0007669"/>
    <property type="project" value="UniProtKB-ARBA"/>
</dbReference>
<evidence type="ECO:0000259" key="18">
    <source>
        <dbReference type="Pfam" id="PF13460"/>
    </source>
</evidence>
<evidence type="ECO:0000256" key="3">
    <source>
        <dbReference type="ARBA" id="ARBA00023002"/>
    </source>
</evidence>
<evidence type="ECO:0000256" key="17">
    <source>
        <dbReference type="SAM" id="Phobius"/>
    </source>
</evidence>
<dbReference type="PANTHER" id="PTHR10366">
    <property type="entry name" value="NAD DEPENDENT EPIMERASE/DEHYDRATASE"/>
    <property type="match status" value="1"/>
</dbReference>
<feature type="compositionally biased region" description="Basic residues" evidence="16">
    <location>
        <begin position="656"/>
        <end position="670"/>
    </location>
</feature>
<comment type="pathway">
    <text evidence="1">Aromatic compound metabolism; phenylpropanoid biosynthesis.</text>
</comment>
<evidence type="ECO:0000256" key="10">
    <source>
        <dbReference type="ARBA" id="ARBA00052462"/>
    </source>
</evidence>
<sequence length="1166" mass="128698">MCILETVARVRSSLMMLDLECDALVIEMFQHFLNTIRVIIDTKDKVVSSFTGGPIEDLRSNHPHAVFSAMERIMILIVEESEEISLDLLRPLLSSKTSPISWTLGQKVITNCAAKLRPCLMEAVKSKDIALVDYAQIVATICENGSGDLKNNFGNDLREDLEKENKLAGKAAPLEPANYETEELAPNGVCPEKTKTVDGTSKSVGNDAAPTRNDDVTSEGSSKKLQRCRLMKHFKKADSKGNAESDNTLPMKEDESETEPDSAPKKRGRRPNSLMNPEEGYDHSWICSSKRTRNPPCSKKSNDNDSDDSPSENPVSSKVMTGPPGLQPKGDETTGAAPSENDNLPDGSCRKRGRPKKGRNTGKELEGTSIMEGENTELLKRKGLLQRIRKQSIMKLGAAKINKHVPVLKGTKHRRKVDNDKDANEASGIKIKTSDTATKPLDGDKNVNEASGCKIITSETATGNKIVTSGTATKPSYGVASYMEGTHKTSIKRKHIIGKEEASEISADNEELVGCRIKGIRGRKCMPVNLDSEIDQIPSDECSGFPVMFYEGVVHSYDPVKKRHKVLYDDGDEERLNLKKEQWELIGDRALLDEGQKTDILEPDASFDSLHCMTFYAIICYYIAGSFFIFSSPKMYRRKPKSDQAKPDSSSTRHGASSRKSGKKYTRLRKSAALNKPTLKDEPVDDPSAIDDRLEDDGKLSTGKQKEDRKEDRKKDGKEDEKKTSLDPRQTARETIALPNEESPKGDIESSSKECANKDAKEESSLVSSESESLSSIYQMAFALTVRCKTRVGAQWLAHHSLASESWVRVLGMMEADDTSSASVAGQTVCVTGAGGFIASWIVKQLLQKGYTVKGTLRNPGDPKNAHLKTLEGARERLTLCKADLLDFRSLEEAIHGCHGVFHTASPVTDDPEQVETAVNGTKNVIIAAAEAKVGRVVFTSSIGAVYMDPNRSPDAVIDESCWSDLHFCKNTKVYIYIYIYIYICGFNMNWYCYGKALAEKTAFELAKKKGVDLIAVNPVMVLGPLLQPTMNATTNHILKYLKGTSKTYPNAVQAYVDVRDVASSHVLVYETPSASGRYLCVESVLHRGQLLQMLAQLFPEYPIPAKCSDEKNPKAKTYEVSNQKLKDLGMAFTPMKQCLYNTVKSLQDKGFLGLEQEQAYLTSKL</sequence>
<evidence type="ECO:0000256" key="8">
    <source>
        <dbReference type="ARBA" id="ARBA00051133"/>
    </source>
</evidence>
<dbReference type="EMBL" id="JAEACU010000426">
    <property type="protein sequence ID" value="KAH7510605.1"/>
    <property type="molecule type" value="Genomic_DNA"/>
</dbReference>
<feature type="region of interest" description="Disordered" evidence="16">
    <location>
        <begin position="411"/>
        <end position="444"/>
    </location>
</feature>
<evidence type="ECO:0000256" key="4">
    <source>
        <dbReference type="ARBA" id="ARBA00023157"/>
    </source>
</evidence>
<comment type="catalytic activity">
    <reaction evidence="6">
        <text>(E)-cinnamaldehyde + NADP(+) + CoA = (E)-cinnamoyl-CoA + NADPH + H(+)</text>
        <dbReference type="Rhea" id="RHEA:10620"/>
        <dbReference type="ChEBI" id="CHEBI:15378"/>
        <dbReference type="ChEBI" id="CHEBI:16731"/>
        <dbReference type="ChEBI" id="CHEBI:57252"/>
        <dbReference type="ChEBI" id="CHEBI:57287"/>
        <dbReference type="ChEBI" id="CHEBI:57783"/>
        <dbReference type="ChEBI" id="CHEBI:58349"/>
        <dbReference type="EC" id="1.2.1.44"/>
    </reaction>
    <physiologicalReaction direction="right-to-left" evidence="6">
        <dbReference type="Rhea" id="RHEA:10622"/>
    </physiologicalReaction>
</comment>
<feature type="domain" description="NAD(P)-binding" evidence="18">
    <location>
        <begin position="833"/>
        <end position="950"/>
    </location>
</feature>
<protein>
    <recommendedName>
        <fullName evidence="11">cinnamoyl-CoA reductase</fullName>
        <ecNumber evidence="11">1.2.1.44</ecNumber>
    </recommendedName>
    <alternativeName>
        <fullName evidence="12">Caffeoyl-CoA reductase</fullName>
    </alternativeName>
    <alternativeName>
        <fullName evidence="15">Coumaroyl-CoA reductase</fullName>
    </alternativeName>
    <alternativeName>
        <fullName evidence="13">Feruloyl-CoA reductase</fullName>
    </alternativeName>
    <alternativeName>
        <fullName evidence="14">Sinapoyl-CoA reductase</fullName>
    </alternativeName>
</protein>
<dbReference type="FunFam" id="3.40.50.720:FF:000199">
    <property type="entry name" value="Cinnamoyl-CoA reductase 1"/>
    <property type="match status" value="1"/>
</dbReference>
<dbReference type="InterPro" id="IPR050425">
    <property type="entry name" value="NAD(P)_dehydrat-like"/>
</dbReference>
<comment type="similarity">
    <text evidence="5">Belongs to the NAD(P)-dependent epimerase/dehydratase family. Dihydroflavonol-4-reductase subfamily.</text>
</comment>
<name>A0A978U834_ZIZJJ</name>
<evidence type="ECO:0000256" key="11">
    <source>
        <dbReference type="ARBA" id="ARBA00067006"/>
    </source>
</evidence>
<dbReference type="GO" id="GO:0016621">
    <property type="term" value="F:cinnamoyl-CoA reductase activity"/>
    <property type="evidence" value="ECO:0007669"/>
    <property type="project" value="UniProtKB-EC"/>
</dbReference>
<feature type="transmembrane region" description="Helical" evidence="17">
    <location>
        <begin position="613"/>
        <end position="631"/>
    </location>
</feature>
<feature type="compositionally biased region" description="Basic residues" evidence="16">
    <location>
        <begin position="224"/>
        <end position="235"/>
    </location>
</feature>